<protein>
    <submittedName>
        <fullName evidence="2">Uncharacterized protein</fullName>
    </submittedName>
</protein>
<keyword evidence="3" id="KW-1185">Reference proteome</keyword>
<reference evidence="2 3" key="1">
    <citation type="submission" date="2016-10" db="EMBL/GenBank/DDBJ databases">
        <title>Draft genome sequence of Coniochaeta ligniaria NRRL30616, a lignocellulolytic fungus for bioabatement of inhibitors in plant biomass hydrolysates.</title>
        <authorList>
            <consortium name="DOE Joint Genome Institute"/>
            <person name="Jimenez D.J."/>
            <person name="Hector R.E."/>
            <person name="Riley R."/>
            <person name="Sun H."/>
            <person name="Grigoriev I.V."/>
            <person name="Van Elsas J.D."/>
            <person name="Nichols N.N."/>
        </authorList>
    </citation>
    <scope>NUCLEOTIDE SEQUENCE [LARGE SCALE GENOMIC DNA]</scope>
    <source>
        <strain evidence="2 3">NRRL 30616</strain>
    </source>
</reference>
<organism evidence="2 3">
    <name type="scientific">Coniochaeta ligniaria NRRL 30616</name>
    <dbReference type="NCBI Taxonomy" id="1408157"/>
    <lineage>
        <taxon>Eukaryota</taxon>
        <taxon>Fungi</taxon>
        <taxon>Dikarya</taxon>
        <taxon>Ascomycota</taxon>
        <taxon>Pezizomycotina</taxon>
        <taxon>Sordariomycetes</taxon>
        <taxon>Sordariomycetidae</taxon>
        <taxon>Coniochaetales</taxon>
        <taxon>Coniochaetaceae</taxon>
        <taxon>Coniochaeta</taxon>
    </lineage>
</organism>
<proteinExistence type="predicted"/>
<dbReference type="Proteomes" id="UP000182658">
    <property type="component" value="Unassembled WGS sequence"/>
</dbReference>
<gene>
    <name evidence="2" type="ORF">CONLIGDRAFT_694088</name>
</gene>
<accession>A0A1J7IPT9</accession>
<dbReference type="AlphaFoldDB" id="A0A1J7IPT9"/>
<dbReference type="EMBL" id="KV875108">
    <property type="protein sequence ID" value="OIW23137.1"/>
    <property type="molecule type" value="Genomic_DNA"/>
</dbReference>
<evidence type="ECO:0000313" key="3">
    <source>
        <dbReference type="Proteomes" id="UP000182658"/>
    </source>
</evidence>
<dbReference type="InParanoid" id="A0A1J7IPT9"/>
<feature type="compositionally biased region" description="Polar residues" evidence="1">
    <location>
        <begin position="193"/>
        <end position="206"/>
    </location>
</feature>
<feature type="compositionally biased region" description="Low complexity" evidence="1">
    <location>
        <begin position="230"/>
        <end position="245"/>
    </location>
</feature>
<feature type="region of interest" description="Disordered" evidence="1">
    <location>
        <begin position="124"/>
        <end position="154"/>
    </location>
</feature>
<name>A0A1J7IPT9_9PEZI</name>
<evidence type="ECO:0000313" key="2">
    <source>
        <dbReference type="EMBL" id="OIW23137.1"/>
    </source>
</evidence>
<sequence>MANPATNRLFGVDPLEITSETRFVWTSVHNAAFAAFTRTPEWTGTVPKTQVRLGGLLRQLGLQPFLGVVNRHGDSLRVIIEGKVLAKLRRTARGNRVGEDVRDQQEIIPEAVGRDEEAVARPAAARHPEHRVPVHQPAGRIPAPAPEDHEAGDRVRNADPVHARLDVHIPHLPPGQGCPIIISPNFNIDVESRSSYSADGTSSQLAQHHQHNKNHNKPSTPHQPDTKHLSSPPSTTATATTTTTPRLRPNEIGHFDPHHPDPGGHGGVRTGKRLVFVDMRAWFCHMDALCARGGWADTERRILELFPQLLAGAALRWWRCELSRRKRRALVAGGLRGVLGEMRDRFLPLGGRRKRESVVEKGLR</sequence>
<evidence type="ECO:0000256" key="1">
    <source>
        <dbReference type="SAM" id="MobiDB-lite"/>
    </source>
</evidence>
<feature type="compositionally biased region" description="Basic and acidic residues" evidence="1">
    <location>
        <begin position="248"/>
        <end position="262"/>
    </location>
</feature>
<feature type="region of interest" description="Disordered" evidence="1">
    <location>
        <begin position="193"/>
        <end position="267"/>
    </location>
</feature>